<dbReference type="InterPro" id="IPR029499">
    <property type="entry name" value="PduO-typ"/>
</dbReference>
<comment type="similarity">
    <text evidence="1 6">Belongs to the Cob(I)alamin adenosyltransferase family.</text>
</comment>
<protein>
    <recommendedName>
        <fullName evidence="6">Cobalamin adenosyltransferase</fullName>
        <ecNumber evidence="6">2.5.1.-</ecNumber>
    </recommendedName>
</protein>
<dbReference type="PANTHER" id="PTHR12213">
    <property type="entry name" value="CORRINOID ADENOSYLTRANSFERASE"/>
    <property type="match status" value="1"/>
</dbReference>
<dbReference type="Gene3D" id="1.20.1200.10">
    <property type="entry name" value="Cobalamin adenosyltransferase-like"/>
    <property type="match status" value="1"/>
</dbReference>
<keyword evidence="6" id="KW-0169">Cobalamin biosynthesis</keyword>
<gene>
    <name evidence="9" type="ORF">OFBG_01810</name>
</gene>
<comment type="catalytic activity">
    <reaction evidence="6">
        <text>2 cob(II)alamin + AH2 + 2 ATP = 2 adenosylcob(III)alamin + 2 triphosphate + A + 2 H(+)</text>
        <dbReference type="Rhea" id="RHEA:53304"/>
        <dbReference type="ChEBI" id="CHEBI:13193"/>
        <dbReference type="ChEBI" id="CHEBI:15378"/>
        <dbReference type="ChEBI" id="CHEBI:16304"/>
        <dbReference type="ChEBI" id="CHEBI:17499"/>
        <dbReference type="ChEBI" id="CHEBI:18036"/>
        <dbReference type="ChEBI" id="CHEBI:18408"/>
        <dbReference type="ChEBI" id="CHEBI:30616"/>
    </reaction>
</comment>
<evidence type="ECO:0000256" key="2">
    <source>
        <dbReference type="ARBA" id="ARBA00011233"/>
    </source>
</evidence>
<evidence type="ECO:0000256" key="6">
    <source>
        <dbReference type="RuleBase" id="RU366026"/>
    </source>
</evidence>
<dbReference type="AlphaFoldDB" id="C3XC56"/>
<dbReference type="SUPFAM" id="SSF89028">
    <property type="entry name" value="Cobalamin adenosyltransferase-like"/>
    <property type="match status" value="1"/>
</dbReference>
<proteinExistence type="inferred from homology"/>
<dbReference type="PANTHER" id="PTHR12213:SF0">
    <property type="entry name" value="CORRINOID ADENOSYLTRANSFERASE MMAB"/>
    <property type="match status" value="1"/>
</dbReference>
<feature type="domain" description="Cobalamin adenosyltransferase-like" evidence="8">
    <location>
        <begin position="9"/>
        <end position="166"/>
    </location>
</feature>
<evidence type="ECO:0000313" key="10">
    <source>
        <dbReference type="Proteomes" id="UP000005089"/>
    </source>
</evidence>
<dbReference type="EC" id="2.5.1.-" evidence="6"/>
<evidence type="ECO:0000259" key="8">
    <source>
        <dbReference type="Pfam" id="PF01923"/>
    </source>
</evidence>
<comment type="subunit">
    <text evidence="2">Homotrimer.</text>
</comment>
<keyword evidence="3 6" id="KW-0808">Transferase</keyword>
<evidence type="ECO:0000313" key="9">
    <source>
        <dbReference type="EMBL" id="EEO30782.1"/>
    </source>
</evidence>
<dbReference type="Pfam" id="PF01923">
    <property type="entry name" value="Cob_adeno_trans"/>
    <property type="match status" value="1"/>
</dbReference>
<evidence type="ECO:0000256" key="4">
    <source>
        <dbReference type="ARBA" id="ARBA00022741"/>
    </source>
</evidence>
<keyword evidence="10" id="KW-1185">Reference proteome</keyword>
<dbReference type="OrthoDB" id="9778896at2"/>
<dbReference type="STRING" id="847.BRW83_0278"/>
<dbReference type="NCBIfam" id="TIGR00636">
    <property type="entry name" value="PduO_Nterm"/>
    <property type="match status" value="1"/>
</dbReference>
<sequence>MKNRISRVVTRSGDQGTTGLADGSRVSKDNLRIDAIGQVDELNSVIGLLVSEGLSDKMRQELQAVQNELFNIGGELAVVKTSLMTEDKVLVLEKLVEEYNDELPPLRDFILPGGTKTAALCHLARSVCRRAERAIVALGKQENISPVLYQYLNRLSDLFFVYARVANQLANQSDIFWKK</sequence>
<evidence type="ECO:0000256" key="5">
    <source>
        <dbReference type="ARBA" id="ARBA00022840"/>
    </source>
</evidence>
<organism evidence="9 10">
    <name type="scientific">Oxalobacter formigenes OXCC13</name>
    <dbReference type="NCBI Taxonomy" id="556269"/>
    <lineage>
        <taxon>Bacteria</taxon>
        <taxon>Pseudomonadati</taxon>
        <taxon>Pseudomonadota</taxon>
        <taxon>Betaproteobacteria</taxon>
        <taxon>Burkholderiales</taxon>
        <taxon>Oxalobacteraceae</taxon>
        <taxon>Oxalobacter</taxon>
    </lineage>
</organism>
<dbReference type="FunFam" id="1.20.1200.10:FF:000001">
    <property type="entry name" value="Cob(I)yrinic acid a,c-diamide adenosyltransferase"/>
    <property type="match status" value="1"/>
</dbReference>
<dbReference type="GO" id="GO:0005524">
    <property type="term" value="F:ATP binding"/>
    <property type="evidence" value="ECO:0007669"/>
    <property type="project" value="UniProtKB-UniRule"/>
</dbReference>
<dbReference type="GeneID" id="77134185"/>
<keyword evidence="5 6" id="KW-0067">ATP-binding</keyword>
<evidence type="ECO:0000256" key="7">
    <source>
        <dbReference type="SAM" id="MobiDB-lite"/>
    </source>
</evidence>
<name>C3XC56_OXAFO</name>
<dbReference type="InterPro" id="IPR036451">
    <property type="entry name" value="CblAdoTrfase-like_sf"/>
</dbReference>
<evidence type="ECO:0000256" key="1">
    <source>
        <dbReference type="ARBA" id="ARBA00007487"/>
    </source>
</evidence>
<accession>C3XC56</accession>
<dbReference type="Proteomes" id="UP000005089">
    <property type="component" value="Unassembled WGS sequence"/>
</dbReference>
<feature type="region of interest" description="Disordered" evidence="7">
    <location>
        <begin position="1"/>
        <end position="23"/>
    </location>
</feature>
<dbReference type="HOGENOM" id="CLU_083486_0_1_4"/>
<keyword evidence="4 6" id="KW-0547">Nucleotide-binding</keyword>
<dbReference type="EMBL" id="GG658170">
    <property type="protein sequence ID" value="EEO30782.1"/>
    <property type="molecule type" value="Genomic_DNA"/>
</dbReference>
<dbReference type="GO" id="GO:0009236">
    <property type="term" value="P:cobalamin biosynthetic process"/>
    <property type="evidence" value="ECO:0007669"/>
    <property type="project" value="UniProtKB-UniRule"/>
</dbReference>
<dbReference type="RefSeq" id="WP_005882241.1">
    <property type="nucleotide sequence ID" value="NZ_CP019430.1"/>
</dbReference>
<evidence type="ECO:0000256" key="3">
    <source>
        <dbReference type="ARBA" id="ARBA00022679"/>
    </source>
</evidence>
<dbReference type="InterPro" id="IPR016030">
    <property type="entry name" value="CblAdoTrfase-like"/>
</dbReference>
<reference evidence="9 10" key="1">
    <citation type="submission" date="2009-02" db="EMBL/GenBank/DDBJ databases">
        <title>The Genome Sequence of Oxalobacter formigenes OXCC13.</title>
        <authorList>
            <consortium name="The Broad Institute Genome Sequencing Platform"/>
            <person name="Ward D."/>
            <person name="Young S.K."/>
            <person name="Kodira C.D."/>
            <person name="Zeng Q."/>
            <person name="Koehrsen M."/>
            <person name="Alvarado L."/>
            <person name="Berlin A."/>
            <person name="Borenstein D."/>
            <person name="Chen Z."/>
            <person name="Engels R."/>
            <person name="Freedman E."/>
            <person name="Gellesch M."/>
            <person name="Goldberg J."/>
            <person name="Griggs A."/>
            <person name="Gujja S."/>
            <person name="Heiman D."/>
            <person name="Hepburn T."/>
            <person name="Howarth C."/>
            <person name="Jen D."/>
            <person name="Larson L."/>
            <person name="Lewis B."/>
            <person name="Mehta T."/>
            <person name="Park D."/>
            <person name="Pearson M."/>
            <person name="Roberts A."/>
            <person name="Saif S."/>
            <person name="Shea T."/>
            <person name="Shenoy N."/>
            <person name="Sisk P."/>
            <person name="Stolte C."/>
            <person name="Sykes S."/>
            <person name="Walk T."/>
            <person name="White J."/>
            <person name="Yandava C."/>
            <person name="Allison M.J."/>
            <person name="Lander E."/>
            <person name="Nusbaum C."/>
            <person name="Galagan J."/>
            <person name="Birren B."/>
        </authorList>
    </citation>
    <scope>NUCLEOTIDE SEQUENCE [LARGE SCALE GENOMIC DNA]</scope>
    <source>
        <strain evidence="9 10">OXCC13</strain>
    </source>
</reference>
<dbReference type="GO" id="GO:0008817">
    <property type="term" value="F:corrinoid adenosyltransferase activity"/>
    <property type="evidence" value="ECO:0007669"/>
    <property type="project" value="TreeGrafter"/>
</dbReference>
<dbReference type="eggNOG" id="COG2096">
    <property type="taxonomic scope" value="Bacteria"/>
</dbReference>